<organism evidence="15 16">
    <name type="scientific">Flavobacterium hiemivividum</name>
    <dbReference type="NCBI Taxonomy" id="2541734"/>
    <lineage>
        <taxon>Bacteria</taxon>
        <taxon>Pseudomonadati</taxon>
        <taxon>Bacteroidota</taxon>
        <taxon>Flavobacteriia</taxon>
        <taxon>Flavobacteriales</taxon>
        <taxon>Flavobacteriaceae</taxon>
        <taxon>Flavobacterium</taxon>
    </lineage>
</organism>
<keyword evidence="9 10" id="KW-0998">Cell outer membrane</keyword>
<protein>
    <submittedName>
        <fullName evidence="15">TonB-dependent receptor</fullName>
    </submittedName>
</protein>
<dbReference type="InterPro" id="IPR037066">
    <property type="entry name" value="Plug_dom_sf"/>
</dbReference>
<dbReference type="InterPro" id="IPR012910">
    <property type="entry name" value="Plug_dom"/>
</dbReference>
<dbReference type="AlphaFoldDB" id="A0A4R5CVZ0"/>
<sequence>MNNRLITLWLTLVSISIFAQEQQKDSIVNPLTEVIVTGQFEAQSLKKSVYNVRVITKEDIKKLAANNLGDVLNQYLNISIKTSGSDGRSTVSMFGLDAQYFKILVDNIPLVSDTGLGNNIDLTQVNLDDIEQIEIIEGSMGVTHGANAVSGILNIITKKRSHYNWEIATTLQEETVSDEFALFNKGRHIQSLKISNSISKEFFATVGINRNDFAGFFDDRQGRDYAQNDGLRGYSWLPKEQLTTNAFIGYSKPNYKVFYKFDYFGENVDFYNQIVAPKDNYPFPNTNFSQDRRYISSRFYHHLNSYGTIFSTIKYNISLSHQKQERDIEKFNYGLETHQETLNKLETFQSKEVLYSTGTLNNFLNTKMFNLQLGYELVNENGFYDATAGTFKNDQQQANDIRKRFENYDLFAVSELNVTERFSIRPGFRYSFQSQFDNQFAASVGFRYNFNQGIQVRASVGRSYRTPNFDELYTYFVDSNHNLQGNPYLTPETSWSYEASVKKVSYLTSGLQLSHNLSVAFMNVDDRINLVLEQVTPTQNYKYLNIDTYKMWNISTSHQAAYKNWNASLGMALVGISQEIDLAALNVTSDDNFLYAFQLNTSASYKLPKWNTLFSVYYKFNGKDRQYISSSDAAGNATFILSEVASYGWMDASIRQSFFKEQFEVTLGSRNIFDVTELQASQSGSTGIHAANSGILLGYGRSYFLKLTYNLNFN</sequence>
<dbReference type="GO" id="GO:0044718">
    <property type="term" value="P:siderophore transmembrane transport"/>
    <property type="evidence" value="ECO:0007669"/>
    <property type="project" value="TreeGrafter"/>
</dbReference>
<dbReference type="PROSITE" id="PS52016">
    <property type="entry name" value="TONB_DEPENDENT_REC_3"/>
    <property type="match status" value="1"/>
</dbReference>
<accession>A0A4R5CVZ0</accession>
<dbReference type="Gene3D" id="2.170.130.10">
    <property type="entry name" value="TonB-dependent receptor, plug domain"/>
    <property type="match status" value="1"/>
</dbReference>
<evidence type="ECO:0000256" key="2">
    <source>
        <dbReference type="ARBA" id="ARBA00022448"/>
    </source>
</evidence>
<keyword evidence="16" id="KW-1185">Reference proteome</keyword>
<evidence type="ECO:0000256" key="12">
    <source>
        <dbReference type="SAM" id="SignalP"/>
    </source>
</evidence>
<evidence type="ECO:0000256" key="11">
    <source>
        <dbReference type="RuleBase" id="RU003357"/>
    </source>
</evidence>
<feature type="signal peptide" evidence="12">
    <location>
        <begin position="1"/>
        <end position="19"/>
    </location>
</feature>
<evidence type="ECO:0000256" key="3">
    <source>
        <dbReference type="ARBA" id="ARBA00022452"/>
    </source>
</evidence>
<keyword evidence="5 12" id="KW-0732">Signal</keyword>
<keyword evidence="8 15" id="KW-0675">Receptor</keyword>
<dbReference type="GO" id="GO:0015344">
    <property type="term" value="F:siderophore uptake transmembrane transporter activity"/>
    <property type="evidence" value="ECO:0007669"/>
    <property type="project" value="TreeGrafter"/>
</dbReference>
<feature type="domain" description="TonB-dependent receptor-like beta-barrel" evidence="13">
    <location>
        <begin position="254"/>
        <end position="672"/>
    </location>
</feature>
<comment type="similarity">
    <text evidence="10 11">Belongs to the TonB-dependent receptor family.</text>
</comment>
<evidence type="ECO:0000256" key="9">
    <source>
        <dbReference type="ARBA" id="ARBA00023237"/>
    </source>
</evidence>
<evidence type="ECO:0000256" key="5">
    <source>
        <dbReference type="ARBA" id="ARBA00022729"/>
    </source>
</evidence>
<comment type="caution">
    <text evidence="15">The sequence shown here is derived from an EMBL/GenBank/DDBJ whole genome shotgun (WGS) entry which is preliminary data.</text>
</comment>
<name>A0A4R5CVZ0_9FLAO</name>
<dbReference type="EMBL" id="SMFO01000010">
    <property type="protein sequence ID" value="TDE02684.1"/>
    <property type="molecule type" value="Genomic_DNA"/>
</dbReference>
<evidence type="ECO:0000256" key="4">
    <source>
        <dbReference type="ARBA" id="ARBA00022692"/>
    </source>
</evidence>
<dbReference type="SUPFAM" id="SSF56935">
    <property type="entry name" value="Porins"/>
    <property type="match status" value="1"/>
</dbReference>
<dbReference type="Pfam" id="PF07715">
    <property type="entry name" value="Plug"/>
    <property type="match status" value="1"/>
</dbReference>
<dbReference type="InterPro" id="IPR000531">
    <property type="entry name" value="Beta-barrel_TonB"/>
</dbReference>
<dbReference type="PANTHER" id="PTHR30069:SF29">
    <property type="entry name" value="HEMOGLOBIN AND HEMOGLOBIN-HAPTOGLOBIN-BINDING PROTEIN 1-RELATED"/>
    <property type="match status" value="1"/>
</dbReference>
<evidence type="ECO:0000256" key="8">
    <source>
        <dbReference type="ARBA" id="ARBA00023170"/>
    </source>
</evidence>
<evidence type="ECO:0000256" key="1">
    <source>
        <dbReference type="ARBA" id="ARBA00004571"/>
    </source>
</evidence>
<keyword evidence="4 10" id="KW-0812">Transmembrane</keyword>
<gene>
    <name evidence="15" type="ORF">E0F98_12825</name>
</gene>
<dbReference type="Gene3D" id="2.40.170.20">
    <property type="entry name" value="TonB-dependent receptor, beta-barrel domain"/>
    <property type="match status" value="1"/>
</dbReference>
<feature type="chain" id="PRO_5020199261" evidence="12">
    <location>
        <begin position="20"/>
        <end position="714"/>
    </location>
</feature>
<comment type="subcellular location">
    <subcellularLocation>
        <location evidence="1 10">Cell outer membrane</location>
        <topology evidence="1 10">Multi-pass membrane protein</topology>
    </subcellularLocation>
</comment>
<evidence type="ECO:0000256" key="7">
    <source>
        <dbReference type="ARBA" id="ARBA00023136"/>
    </source>
</evidence>
<dbReference type="InterPro" id="IPR036942">
    <property type="entry name" value="Beta-barrel_TonB_sf"/>
</dbReference>
<evidence type="ECO:0000313" key="16">
    <source>
        <dbReference type="Proteomes" id="UP000294597"/>
    </source>
</evidence>
<dbReference type="Pfam" id="PF00593">
    <property type="entry name" value="TonB_dep_Rec_b-barrel"/>
    <property type="match status" value="1"/>
</dbReference>
<keyword evidence="7 10" id="KW-0472">Membrane</keyword>
<evidence type="ECO:0000256" key="6">
    <source>
        <dbReference type="ARBA" id="ARBA00023077"/>
    </source>
</evidence>
<dbReference type="PANTHER" id="PTHR30069">
    <property type="entry name" value="TONB-DEPENDENT OUTER MEMBRANE RECEPTOR"/>
    <property type="match status" value="1"/>
</dbReference>
<keyword evidence="2 10" id="KW-0813">Transport</keyword>
<reference evidence="15 16" key="1">
    <citation type="submission" date="2019-03" db="EMBL/GenBank/DDBJ databases">
        <title>Flavobacterium TSA-D2 sp. nov., isolated from arctic soil.</title>
        <authorList>
            <person name="Chaudhary D.K."/>
        </authorList>
    </citation>
    <scope>NUCLEOTIDE SEQUENCE [LARGE SCALE GENOMIC DNA]</scope>
    <source>
        <strain evidence="15 16">TSA-D2</strain>
    </source>
</reference>
<dbReference type="RefSeq" id="WP_132112092.1">
    <property type="nucleotide sequence ID" value="NZ_SMFO01000010.1"/>
</dbReference>
<dbReference type="InterPro" id="IPR039426">
    <property type="entry name" value="TonB-dep_rcpt-like"/>
</dbReference>
<keyword evidence="6 11" id="KW-0798">TonB box</keyword>
<evidence type="ECO:0000313" key="15">
    <source>
        <dbReference type="EMBL" id="TDE02684.1"/>
    </source>
</evidence>
<evidence type="ECO:0000259" key="13">
    <source>
        <dbReference type="Pfam" id="PF00593"/>
    </source>
</evidence>
<evidence type="ECO:0000256" key="10">
    <source>
        <dbReference type="PROSITE-ProRule" id="PRU01360"/>
    </source>
</evidence>
<proteinExistence type="inferred from homology"/>
<dbReference type="Proteomes" id="UP000294597">
    <property type="component" value="Unassembled WGS sequence"/>
</dbReference>
<evidence type="ECO:0000259" key="14">
    <source>
        <dbReference type="Pfam" id="PF07715"/>
    </source>
</evidence>
<dbReference type="GO" id="GO:0009279">
    <property type="term" value="C:cell outer membrane"/>
    <property type="evidence" value="ECO:0007669"/>
    <property type="project" value="UniProtKB-SubCell"/>
</dbReference>
<keyword evidence="3 10" id="KW-1134">Transmembrane beta strand</keyword>
<feature type="domain" description="TonB-dependent receptor plug" evidence="14">
    <location>
        <begin position="46"/>
        <end position="152"/>
    </location>
</feature>